<keyword evidence="1" id="KW-0238">DNA-binding</keyword>
<dbReference type="InterPro" id="IPR036390">
    <property type="entry name" value="WH_DNA-bd_sf"/>
</dbReference>
<protein>
    <submittedName>
        <fullName evidence="1">DNA-binding transcriptional ArsR family regulator</fullName>
    </submittedName>
</protein>
<sequence>MSTSQQVPDYELDEVRIVTSNRELRAMFDPFRGTLLQLLLERAASIQELATAVDRPKGTVAYHVRLLVEAGMIKVVRTQTVRGQRERFYGRTARLFGVGRITPEQTALIPHPMAEWAAETAPAHAADALRAIRRHAWIDEAVADEFWDRVLELVSEFSQLPRSEPGRAHAFLVAFYPTEFPRLPERPGS</sequence>
<dbReference type="SUPFAM" id="SSF46785">
    <property type="entry name" value="Winged helix' DNA-binding domain"/>
    <property type="match status" value="1"/>
</dbReference>
<dbReference type="Pfam" id="PF12840">
    <property type="entry name" value="HTH_20"/>
    <property type="match status" value="1"/>
</dbReference>
<proteinExistence type="predicted"/>
<dbReference type="CDD" id="cd00090">
    <property type="entry name" value="HTH_ARSR"/>
    <property type="match status" value="1"/>
</dbReference>
<dbReference type="EMBL" id="JACCBU010000001">
    <property type="protein sequence ID" value="NYE75478.1"/>
    <property type="molecule type" value="Genomic_DNA"/>
</dbReference>
<evidence type="ECO:0000313" key="1">
    <source>
        <dbReference type="EMBL" id="NYE75478.1"/>
    </source>
</evidence>
<evidence type="ECO:0000313" key="2">
    <source>
        <dbReference type="Proteomes" id="UP000569914"/>
    </source>
</evidence>
<reference evidence="1 2" key="1">
    <citation type="submission" date="2020-07" db="EMBL/GenBank/DDBJ databases">
        <title>Sequencing the genomes of 1000 actinobacteria strains.</title>
        <authorList>
            <person name="Klenk H.-P."/>
        </authorList>
    </citation>
    <scope>NUCLEOTIDE SEQUENCE [LARGE SCALE GENOMIC DNA]</scope>
    <source>
        <strain evidence="1 2">DSM 22083</strain>
    </source>
</reference>
<name>A0A7Y9LG38_9ACTN</name>
<accession>A0A7Y9LG38</accession>
<gene>
    <name evidence="1" type="ORF">BKA15_006807</name>
</gene>
<organism evidence="1 2">
    <name type="scientific">Microlunatus parietis</name>
    <dbReference type="NCBI Taxonomy" id="682979"/>
    <lineage>
        <taxon>Bacteria</taxon>
        <taxon>Bacillati</taxon>
        <taxon>Actinomycetota</taxon>
        <taxon>Actinomycetes</taxon>
        <taxon>Propionibacteriales</taxon>
        <taxon>Propionibacteriaceae</taxon>
        <taxon>Microlunatus</taxon>
    </lineage>
</organism>
<dbReference type="InterPro" id="IPR011991">
    <property type="entry name" value="ArsR-like_HTH"/>
</dbReference>
<dbReference type="Proteomes" id="UP000569914">
    <property type="component" value="Unassembled WGS sequence"/>
</dbReference>
<dbReference type="AlphaFoldDB" id="A0A7Y9LG38"/>
<dbReference type="InterPro" id="IPR036388">
    <property type="entry name" value="WH-like_DNA-bd_sf"/>
</dbReference>
<dbReference type="GO" id="GO:0003677">
    <property type="term" value="F:DNA binding"/>
    <property type="evidence" value="ECO:0007669"/>
    <property type="project" value="UniProtKB-KW"/>
</dbReference>
<keyword evidence="2" id="KW-1185">Reference proteome</keyword>
<comment type="caution">
    <text evidence="1">The sequence shown here is derived from an EMBL/GenBank/DDBJ whole genome shotgun (WGS) entry which is preliminary data.</text>
</comment>
<dbReference type="Gene3D" id="1.10.10.10">
    <property type="entry name" value="Winged helix-like DNA-binding domain superfamily/Winged helix DNA-binding domain"/>
    <property type="match status" value="1"/>
</dbReference>
<dbReference type="RefSeq" id="WP_179757973.1">
    <property type="nucleotide sequence ID" value="NZ_JACCBU010000001.1"/>
</dbReference>